<comment type="caution">
    <text evidence="1">The sequence shown here is derived from an EMBL/GenBank/DDBJ whole genome shotgun (WGS) entry which is preliminary data.</text>
</comment>
<dbReference type="EMBL" id="CAJNIZ010016375">
    <property type="protein sequence ID" value="CAE7385198.1"/>
    <property type="molecule type" value="Genomic_DNA"/>
</dbReference>
<accession>A0A812QAZ8</accession>
<evidence type="ECO:0000313" key="2">
    <source>
        <dbReference type="Proteomes" id="UP000649617"/>
    </source>
</evidence>
<reference evidence="1" key="1">
    <citation type="submission" date="2021-02" db="EMBL/GenBank/DDBJ databases">
        <authorList>
            <person name="Dougan E. K."/>
            <person name="Rhodes N."/>
            <person name="Thang M."/>
            <person name="Chan C."/>
        </authorList>
    </citation>
    <scope>NUCLEOTIDE SEQUENCE</scope>
</reference>
<proteinExistence type="predicted"/>
<protein>
    <recommendedName>
        <fullName evidence="3">NYN domain-containing protein</fullName>
    </recommendedName>
</protein>
<sequence>MPVADRDRISGEAVDEAIATEVACLCAQPRKNRCVALLTGDVDFCSLVQHARDCGLDTVIVVPKHARGPIPKFKAAGAKVVVLNPVADVSPRVRAVLHKNGEGTVQLAEPFEYSFDRDDKLEITADFFQELRYFSDQAYLAKFWYAQKLGSLTVFPGQRTNLTALKFTAAADRVSAFTKYDGNLAFFLPVTAKVTKAMPANLVAPMPELSTQVLSKLQYLDSNLNASLAEAMLTFVNVTDNKKTLRRLEVLPGPSDTVVEVEDKLRFAFLSNCSDGEWRAAPKDGEVRKLLSKHGLLIAETASDAQVLKSMQKFARKHGLPSMQSYHGLVFRIMQFMYASDPTRTQPVEFKS</sequence>
<evidence type="ECO:0000313" key="1">
    <source>
        <dbReference type="EMBL" id="CAE7385198.1"/>
    </source>
</evidence>
<name>A0A812QAZ8_SYMPI</name>
<organism evidence="1 2">
    <name type="scientific">Symbiodinium pilosum</name>
    <name type="common">Dinoflagellate</name>
    <dbReference type="NCBI Taxonomy" id="2952"/>
    <lineage>
        <taxon>Eukaryota</taxon>
        <taxon>Sar</taxon>
        <taxon>Alveolata</taxon>
        <taxon>Dinophyceae</taxon>
        <taxon>Suessiales</taxon>
        <taxon>Symbiodiniaceae</taxon>
        <taxon>Symbiodinium</taxon>
    </lineage>
</organism>
<gene>
    <name evidence="1" type="ORF">SPIL2461_LOCUS9420</name>
</gene>
<evidence type="ECO:0008006" key="3">
    <source>
        <dbReference type="Google" id="ProtNLM"/>
    </source>
</evidence>
<dbReference type="AlphaFoldDB" id="A0A812QAZ8"/>
<dbReference type="Proteomes" id="UP000649617">
    <property type="component" value="Unassembled WGS sequence"/>
</dbReference>
<keyword evidence="2" id="KW-1185">Reference proteome</keyword>